<accession>A0A067TDU1</accession>
<feature type="transmembrane region" description="Helical" evidence="5">
    <location>
        <begin position="495"/>
        <end position="514"/>
    </location>
</feature>
<feature type="transmembrane region" description="Helical" evidence="5">
    <location>
        <begin position="119"/>
        <end position="140"/>
    </location>
</feature>
<evidence type="ECO:0000313" key="6">
    <source>
        <dbReference type="EMBL" id="KDR78059.1"/>
    </source>
</evidence>
<comment type="subcellular location">
    <subcellularLocation>
        <location evidence="1">Membrane</location>
        <topology evidence="1">Multi-pass membrane protein</topology>
    </subcellularLocation>
</comment>
<keyword evidence="7" id="KW-1185">Reference proteome</keyword>
<dbReference type="Gene3D" id="1.20.1250.20">
    <property type="entry name" value="MFS general substrate transporter like domains"/>
    <property type="match status" value="2"/>
</dbReference>
<keyword evidence="2 5" id="KW-0812">Transmembrane</keyword>
<protein>
    <recommendedName>
        <fullName evidence="8">Major facilitator superfamily (MFS) profile domain-containing protein</fullName>
    </recommendedName>
</protein>
<keyword evidence="4 5" id="KW-0472">Membrane</keyword>
<evidence type="ECO:0000256" key="1">
    <source>
        <dbReference type="ARBA" id="ARBA00004141"/>
    </source>
</evidence>
<keyword evidence="3 5" id="KW-1133">Transmembrane helix</keyword>
<feature type="transmembrane region" description="Helical" evidence="5">
    <location>
        <begin position="214"/>
        <end position="235"/>
    </location>
</feature>
<proteinExistence type="predicted"/>
<feature type="transmembrane region" description="Helical" evidence="5">
    <location>
        <begin position="184"/>
        <end position="208"/>
    </location>
</feature>
<evidence type="ECO:0000256" key="2">
    <source>
        <dbReference type="ARBA" id="ARBA00022692"/>
    </source>
</evidence>
<reference evidence="7" key="1">
    <citation type="journal article" date="2014" name="Proc. Natl. Acad. Sci. U.S.A.">
        <title>Extensive sampling of basidiomycete genomes demonstrates inadequacy of the white-rot/brown-rot paradigm for wood decay fungi.</title>
        <authorList>
            <person name="Riley R."/>
            <person name="Salamov A.A."/>
            <person name="Brown D.W."/>
            <person name="Nagy L.G."/>
            <person name="Floudas D."/>
            <person name="Held B.W."/>
            <person name="Levasseur A."/>
            <person name="Lombard V."/>
            <person name="Morin E."/>
            <person name="Otillar R."/>
            <person name="Lindquist E.A."/>
            <person name="Sun H."/>
            <person name="LaButti K.M."/>
            <person name="Schmutz J."/>
            <person name="Jabbour D."/>
            <person name="Luo H."/>
            <person name="Baker S.E."/>
            <person name="Pisabarro A.G."/>
            <person name="Walton J.D."/>
            <person name="Blanchette R.A."/>
            <person name="Henrissat B."/>
            <person name="Martin F."/>
            <person name="Cullen D."/>
            <person name="Hibbett D.S."/>
            <person name="Grigoriev I.V."/>
        </authorList>
    </citation>
    <scope>NUCLEOTIDE SEQUENCE [LARGE SCALE GENOMIC DNA]</scope>
    <source>
        <strain evidence="7">CBS 339.88</strain>
    </source>
</reference>
<dbReference type="EMBL" id="KL142375">
    <property type="protein sequence ID" value="KDR78059.1"/>
    <property type="molecule type" value="Genomic_DNA"/>
</dbReference>
<dbReference type="HOGENOM" id="CLU_036629_0_0_1"/>
<evidence type="ECO:0000256" key="3">
    <source>
        <dbReference type="ARBA" id="ARBA00022989"/>
    </source>
</evidence>
<feature type="transmembrane region" description="Helical" evidence="5">
    <location>
        <begin position="146"/>
        <end position="172"/>
    </location>
</feature>
<dbReference type="PANTHER" id="PTHR23507">
    <property type="entry name" value="ZGC:174356"/>
    <property type="match status" value="1"/>
</dbReference>
<dbReference type="InterPro" id="IPR036259">
    <property type="entry name" value="MFS_trans_sf"/>
</dbReference>
<feature type="transmembrane region" description="Helical" evidence="5">
    <location>
        <begin position="25"/>
        <end position="44"/>
    </location>
</feature>
<feature type="transmembrane region" description="Helical" evidence="5">
    <location>
        <begin position="294"/>
        <end position="320"/>
    </location>
</feature>
<dbReference type="InterPro" id="IPR011701">
    <property type="entry name" value="MFS"/>
</dbReference>
<dbReference type="GO" id="GO:0016020">
    <property type="term" value="C:membrane"/>
    <property type="evidence" value="ECO:0007669"/>
    <property type="project" value="UniProtKB-SubCell"/>
</dbReference>
<dbReference type="Proteomes" id="UP000027222">
    <property type="component" value="Unassembled WGS sequence"/>
</dbReference>
<sequence length="531" mass="57728">MADANPQRNPSRSPTRSVPLQRRRFSPLILVIPLATIYRFAIILPTTTSFRIIQLVACQVWYHWNDPSTIPTPESCSTPGVDRYYSAIISILAIGDGIGGIFGCAVVSFLSSRFGRKPVLLGLIFIGVLSHFSILTSQLLEGWKQVVMFAVWAAFELTGSSLATIFAINLYILDFAQAEERSIALSRIAGWSYLGSALALLLGGSITVHTQATIAVYITSLTILGSLLLYTMVAVPESFPASKREQLRRERAATAPSSQPLIQRLKSSTAFVSEPLQLFKPHYNPLTGRRNWRLVYCAIHIFIVGVADGYAVLAMVLYFITYYKYTPAQTGYVLTIVHITNVVVLTVLVPLVLRFLKPLYARNEPFSISGLDTPAGEDGNHIGTINEDGPSEAVSRTSDHLDVHLTIVSWAIESLAYIGVGAATTLATQLVAVICIGFGAGRAPVFRSLVAASVNPLKQGEALASTEMVSNLASMLSPILMGNIMTLTITSAPQTIFYVHAVIIAAGAAVLFLVKDEDRYQKPAIFLESED</sequence>
<dbReference type="Pfam" id="PF07690">
    <property type="entry name" value="MFS_1"/>
    <property type="match status" value="2"/>
</dbReference>
<gene>
    <name evidence="6" type="ORF">GALMADRAFT_245037</name>
</gene>
<dbReference type="SUPFAM" id="SSF103473">
    <property type="entry name" value="MFS general substrate transporter"/>
    <property type="match status" value="1"/>
</dbReference>
<organism evidence="6 7">
    <name type="scientific">Galerina marginata (strain CBS 339.88)</name>
    <dbReference type="NCBI Taxonomy" id="685588"/>
    <lineage>
        <taxon>Eukaryota</taxon>
        <taxon>Fungi</taxon>
        <taxon>Dikarya</taxon>
        <taxon>Basidiomycota</taxon>
        <taxon>Agaricomycotina</taxon>
        <taxon>Agaricomycetes</taxon>
        <taxon>Agaricomycetidae</taxon>
        <taxon>Agaricales</taxon>
        <taxon>Agaricineae</taxon>
        <taxon>Strophariaceae</taxon>
        <taxon>Galerina</taxon>
    </lineage>
</organism>
<feature type="transmembrane region" description="Helical" evidence="5">
    <location>
        <begin position="84"/>
        <end position="107"/>
    </location>
</feature>
<evidence type="ECO:0000256" key="5">
    <source>
        <dbReference type="SAM" id="Phobius"/>
    </source>
</evidence>
<evidence type="ECO:0000256" key="4">
    <source>
        <dbReference type="ARBA" id="ARBA00023136"/>
    </source>
</evidence>
<dbReference type="AlphaFoldDB" id="A0A067TDU1"/>
<feature type="transmembrane region" description="Helical" evidence="5">
    <location>
        <begin position="332"/>
        <end position="353"/>
    </location>
</feature>
<evidence type="ECO:0008006" key="8">
    <source>
        <dbReference type="Google" id="ProtNLM"/>
    </source>
</evidence>
<evidence type="ECO:0000313" key="7">
    <source>
        <dbReference type="Proteomes" id="UP000027222"/>
    </source>
</evidence>
<dbReference type="GO" id="GO:0022857">
    <property type="term" value="F:transmembrane transporter activity"/>
    <property type="evidence" value="ECO:0007669"/>
    <property type="project" value="InterPro"/>
</dbReference>
<name>A0A067TDU1_GALM3</name>
<dbReference type="OrthoDB" id="3026777at2759"/>
<dbReference type="PANTHER" id="PTHR23507:SF1">
    <property type="entry name" value="FI18259P1-RELATED"/>
    <property type="match status" value="1"/>
</dbReference>